<evidence type="ECO:0000256" key="3">
    <source>
        <dbReference type="ARBA" id="ARBA00022722"/>
    </source>
</evidence>
<dbReference type="AlphaFoldDB" id="A0A1F7RXY3"/>
<evidence type="ECO:0000313" key="7">
    <source>
        <dbReference type="EMBL" id="OGL46412.1"/>
    </source>
</evidence>
<comment type="similarity">
    <text evidence="1">Belongs to the YoeB family.</text>
</comment>
<dbReference type="GO" id="GO:0004519">
    <property type="term" value="F:endonuclease activity"/>
    <property type="evidence" value="ECO:0007669"/>
    <property type="project" value="UniProtKB-KW"/>
</dbReference>
<dbReference type="EMBL" id="MGDD01000129">
    <property type="protein sequence ID" value="OGL46412.1"/>
    <property type="molecule type" value="Genomic_DNA"/>
</dbReference>
<dbReference type="Pfam" id="PF06769">
    <property type="entry name" value="YoeB_toxin"/>
    <property type="match status" value="1"/>
</dbReference>
<dbReference type="GO" id="GO:0016787">
    <property type="term" value="F:hydrolase activity"/>
    <property type="evidence" value="ECO:0007669"/>
    <property type="project" value="UniProtKB-KW"/>
</dbReference>
<dbReference type="NCBIfam" id="TIGR02116">
    <property type="entry name" value="toxin_Txe_YoeB"/>
    <property type="match status" value="1"/>
</dbReference>
<evidence type="ECO:0000313" key="8">
    <source>
        <dbReference type="Proteomes" id="UP000179266"/>
    </source>
</evidence>
<dbReference type="PANTHER" id="PTHR38039">
    <property type="entry name" value="TOXIN YOEB"/>
    <property type="match status" value="1"/>
</dbReference>
<keyword evidence="4" id="KW-0255">Endonuclease</keyword>
<dbReference type="GO" id="GO:0006401">
    <property type="term" value="P:RNA catabolic process"/>
    <property type="evidence" value="ECO:0007669"/>
    <property type="project" value="InterPro"/>
</dbReference>
<keyword evidence="3" id="KW-0540">Nuclease</keyword>
<sequence>MSWNIKIKQKADLDLTYFRKNNRTYYVKCFDLIRELIIDPRIGTGKPEQLKLFDREVWSRRISHEHRMIYVIYPQERLVEIISCKSHYSGIILKS</sequence>
<evidence type="ECO:0000256" key="4">
    <source>
        <dbReference type="ARBA" id="ARBA00022759"/>
    </source>
</evidence>
<dbReference type="GO" id="GO:0045892">
    <property type="term" value="P:negative regulation of DNA-templated transcription"/>
    <property type="evidence" value="ECO:0007669"/>
    <property type="project" value="TreeGrafter"/>
</dbReference>
<dbReference type="Proteomes" id="UP000179266">
    <property type="component" value="Unassembled WGS sequence"/>
</dbReference>
<protein>
    <recommendedName>
        <fullName evidence="6">Putative mRNA interferase YoeB</fullName>
    </recommendedName>
</protein>
<dbReference type="PANTHER" id="PTHR38039:SF1">
    <property type="entry name" value="TOXIN YOEB"/>
    <property type="match status" value="1"/>
</dbReference>
<organism evidence="7 8">
    <name type="scientific">Candidatus Schekmanbacteria bacterium RBG_13_48_7</name>
    <dbReference type="NCBI Taxonomy" id="1817878"/>
    <lineage>
        <taxon>Bacteria</taxon>
        <taxon>Candidatus Schekmaniibacteriota</taxon>
    </lineage>
</organism>
<comment type="caution">
    <text evidence="7">The sequence shown here is derived from an EMBL/GenBank/DDBJ whole genome shotgun (WGS) entry which is preliminary data.</text>
</comment>
<reference evidence="7 8" key="1">
    <citation type="journal article" date="2016" name="Nat. Commun.">
        <title>Thousands of microbial genomes shed light on interconnected biogeochemical processes in an aquifer system.</title>
        <authorList>
            <person name="Anantharaman K."/>
            <person name="Brown C.T."/>
            <person name="Hug L.A."/>
            <person name="Sharon I."/>
            <person name="Castelle C.J."/>
            <person name="Probst A.J."/>
            <person name="Thomas B.C."/>
            <person name="Singh A."/>
            <person name="Wilkins M.J."/>
            <person name="Karaoz U."/>
            <person name="Brodie E.L."/>
            <person name="Williams K.H."/>
            <person name="Hubbard S.S."/>
            <person name="Banfield J.F."/>
        </authorList>
    </citation>
    <scope>NUCLEOTIDE SEQUENCE [LARGE SCALE GENOMIC DNA]</scope>
</reference>
<evidence type="ECO:0000256" key="6">
    <source>
        <dbReference type="ARBA" id="ARBA00030388"/>
    </source>
</evidence>
<proteinExistence type="inferred from homology"/>
<gene>
    <name evidence="7" type="ORF">A2161_09855</name>
</gene>
<name>A0A1F7RXY3_9BACT</name>
<accession>A0A1F7RXY3</accession>
<keyword evidence="5" id="KW-0378">Hydrolase</keyword>
<dbReference type="InterPro" id="IPR035093">
    <property type="entry name" value="RelE/ParE_toxin_dom_sf"/>
</dbReference>
<evidence type="ECO:0000256" key="2">
    <source>
        <dbReference type="ARBA" id="ARBA00022649"/>
    </source>
</evidence>
<keyword evidence="2" id="KW-1277">Toxin-antitoxin system</keyword>
<dbReference type="Gene3D" id="3.30.2310.20">
    <property type="entry name" value="RelE-like"/>
    <property type="match status" value="1"/>
</dbReference>
<evidence type="ECO:0000256" key="5">
    <source>
        <dbReference type="ARBA" id="ARBA00022801"/>
    </source>
</evidence>
<dbReference type="InterPro" id="IPR009614">
    <property type="entry name" value="YoeB_toxin"/>
</dbReference>
<evidence type="ECO:0000256" key="1">
    <source>
        <dbReference type="ARBA" id="ARBA00008172"/>
    </source>
</evidence>
<dbReference type="SUPFAM" id="SSF143011">
    <property type="entry name" value="RelE-like"/>
    <property type="match status" value="1"/>
</dbReference>